<protein>
    <submittedName>
        <fullName evidence="2">Uncharacterized protein</fullName>
    </submittedName>
</protein>
<reference evidence="2" key="1">
    <citation type="journal article" date="2023" name="G3 (Bethesda)">
        <title>Whole genome assembly and annotation of the endangered Caribbean coral Acropora cervicornis.</title>
        <authorList>
            <person name="Selwyn J.D."/>
            <person name="Vollmer S.V."/>
        </authorList>
    </citation>
    <scope>NUCLEOTIDE SEQUENCE</scope>
    <source>
        <strain evidence="2">K2</strain>
    </source>
</reference>
<feature type="region of interest" description="Disordered" evidence="1">
    <location>
        <begin position="1"/>
        <end position="31"/>
    </location>
</feature>
<proteinExistence type="predicted"/>
<dbReference type="AlphaFoldDB" id="A0AAD9QEJ9"/>
<evidence type="ECO:0000313" key="2">
    <source>
        <dbReference type="EMBL" id="KAK2559734.1"/>
    </source>
</evidence>
<evidence type="ECO:0000313" key="3">
    <source>
        <dbReference type="Proteomes" id="UP001249851"/>
    </source>
</evidence>
<dbReference type="EMBL" id="JARQWQ010000039">
    <property type="protein sequence ID" value="KAK2559734.1"/>
    <property type="molecule type" value="Genomic_DNA"/>
</dbReference>
<gene>
    <name evidence="2" type="ORF">P5673_017825</name>
</gene>
<dbReference type="Proteomes" id="UP001249851">
    <property type="component" value="Unassembled WGS sequence"/>
</dbReference>
<feature type="compositionally biased region" description="Basic residues" evidence="1">
    <location>
        <begin position="1"/>
        <end position="14"/>
    </location>
</feature>
<organism evidence="2 3">
    <name type="scientific">Acropora cervicornis</name>
    <name type="common">Staghorn coral</name>
    <dbReference type="NCBI Taxonomy" id="6130"/>
    <lineage>
        <taxon>Eukaryota</taxon>
        <taxon>Metazoa</taxon>
        <taxon>Cnidaria</taxon>
        <taxon>Anthozoa</taxon>
        <taxon>Hexacorallia</taxon>
        <taxon>Scleractinia</taxon>
        <taxon>Astrocoeniina</taxon>
        <taxon>Acroporidae</taxon>
        <taxon>Acropora</taxon>
    </lineage>
</organism>
<evidence type="ECO:0000256" key="1">
    <source>
        <dbReference type="SAM" id="MobiDB-lite"/>
    </source>
</evidence>
<feature type="compositionally biased region" description="Polar residues" evidence="1">
    <location>
        <begin position="20"/>
        <end position="31"/>
    </location>
</feature>
<accession>A0AAD9QEJ9</accession>
<keyword evidence="3" id="KW-1185">Reference proteome</keyword>
<reference evidence="2" key="2">
    <citation type="journal article" date="2023" name="Science">
        <title>Genomic signatures of disease resistance in endangered staghorn corals.</title>
        <authorList>
            <person name="Vollmer S.V."/>
            <person name="Selwyn J.D."/>
            <person name="Despard B.A."/>
            <person name="Roesel C.L."/>
        </authorList>
    </citation>
    <scope>NUCLEOTIDE SEQUENCE</scope>
    <source>
        <strain evidence="2">K2</strain>
    </source>
</reference>
<comment type="caution">
    <text evidence="2">The sequence shown here is derived from an EMBL/GenBank/DDBJ whole genome shotgun (WGS) entry which is preliminary data.</text>
</comment>
<name>A0AAD9QEJ9_ACRCE</name>
<sequence>MAPGKRHVNSRTSKKFLQGSMKSSSGVIKSNTSKMCKKKLKARTLLEIEEINKTFTSIHSELVTDQSQTEEPKVLNAKKEKKVEIAEKRATSSGADVTQEDLTQTLKNIANLMSS</sequence>